<dbReference type="EMBL" id="BOOH01000047">
    <property type="protein sequence ID" value="GIH79274.1"/>
    <property type="molecule type" value="Genomic_DNA"/>
</dbReference>
<proteinExistence type="predicted"/>
<comment type="caution">
    <text evidence="2">The sequence shown here is derived from an EMBL/GenBank/DDBJ whole genome shotgun (WGS) entry which is preliminary data.</text>
</comment>
<evidence type="ECO:0000313" key="2">
    <source>
        <dbReference type="EMBL" id="GIH79274.1"/>
    </source>
</evidence>
<reference evidence="2 3" key="1">
    <citation type="submission" date="2021-01" db="EMBL/GenBank/DDBJ databases">
        <title>Whole genome shotgun sequence of Planobispora longispora NBRC 13918.</title>
        <authorList>
            <person name="Komaki H."/>
            <person name="Tamura T."/>
        </authorList>
    </citation>
    <scope>NUCLEOTIDE SEQUENCE [LARGE SCALE GENOMIC DNA]</scope>
    <source>
        <strain evidence="2 3">NBRC 13918</strain>
    </source>
</reference>
<keyword evidence="3" id="KW-1185">Reference proteome</keyword>
<accession>A0A8J3RQF0</accession>
<gene>
    <name evidence="2" type="ORF">Plo01_57030</name>
</gene>
<dbReference type="Proteomes" id="UP000616724">
    <property type="component" value="Unassembled WGS sequence"/>
</dbReference>
<name>A0A8J3RQF0_9ACTN</name>
<protein>
    <submittedName>
        <fullName evidence="2">Uncharacterized protein</fullName>
    </submittedName>
</protein>
<dbReference type="AlphaFoldDB" id="A0A8J3RQF0"/>
<evidence type="ECO:0000256" key="1">
    <source>
        <dbReference type="SAM" id="MobiDB-lite"/>
    </source>
</evidence>
<feature type="region of interest" description="Disordered" evidence="1">
    <location>
        <begin position="1"/>
        <end position="74"/>
    </location>
</feature>
<evidence type="ECO:0000313" key="3">
    <source>
        <dbReference type="Proteomes" id="UP000616724"/>
    </source>
</evidence>
<sequence>MRVFGPEDGTGPAIRPGPRGPVITGSRSGPRLSAAPSASKRFQAAPSGSRRSASKSLANAAGEHSRSVDPFGGFPVECEDGRGLPAAGRLPVHVRPDPARIVGRG</sequence>
<organism evidence="2 3">
    <name type="scientific">Planobispora longispora</name>
    <dbReference type="NCBI Taxonomy" id="28887"/>
    <lineage>
        <taxon>Bacteria</taxon>
        <taxon>Bacillati</taxon>
        <taxon>Actinomycetota</taxon>
        <taxon>Actinomycetes</taxon>
        <taxon>Streptosporangiales</taxon>
        <taxon>Streptosporangiaceae</taxon>
        <taxon>Planobispora</taxon>
    </lineage>
</organism>